<dbReference type="EMBL" id="GG657754">
    <property type="protein sequence ID" value="EFL29281.1"/>
    <property type="molecule type" value="Genomic_DNA"/>
</dbReference>
<evidence type="ECO:0000313" key="6">
    <source>
        <dbReference type="EMBL" id="EFL29281.1"/>
    </source>
</evidence>
<keyword evidence="7" id="KW-1185">Reference proteome</keyword>
<comment type="similarity">
    <text evidence="2">Belongs to the bacterial solute-binding protein SsuA/TauA family.</text>
</comment>
<dbReference type="SUPFAM" id="SSF53850">
    <property type="entry name" value="Periplasmic binding protein-like II"/>
    <property type="match status" value="1"/>
</dbReference>
<feature type="compositionally biased region" description="Basic and acidic residues" evidence="4">
    <location>
        <begin position="24"/>
        <end position="40"/>
    </location>
</feature>
<protein>
    <submittedName>
        <fullName evidence="6">UDP-glucoronosyl and UDP-glucosyl transferase</fullName>
    </submittedName>
</protein>
<evidence type="ECO:0000313" key="7">
    <source>
        <dbReference type="Proteomes" id="UP000003963"/>
    </source>
</evidence>
<evidence type="ECO:0000259" key="5">
    <source>
        <dbReference type="Pfam" id="PF09084"/>
    </source>
</evidence>
<dbReference type="Proteomes" id="UP000003963">
    <property type="component" value="Unassembled WGS sequence"/>
</dbReference>
<name>D9WL06_9ACTN</name>
<keyword evidence="6" id="KW-0808">Transferase</keyword>
<feature type="compositionally biased region" description="Basic residues" evidence="4">
    <location>
        <begin position="56"/>
        <end position="73"/>
    </location>
</feature>
<dbReference type="GO" id="GO:0042597">
    <property type="term" value="C:periplasmic space"/>
    <property type="evidence" value="ECO:0007669"/>
    <property type="project" value="UniProtKB-SubCell"/>
</dbReference>
<sequence>MGRGVPPADADPPARRPRHHPWRQQHDHREPPLRQAHDRAPAVLGPVRQRTADRRTRLRRPPRPVPLHRRATARRPDGVARRHPPAAQADGSLHDHPGPRRAAHRRRPHRAARPRRVRNMKLCLRLGLAVVVLAALSACADGPSSSSDGDSGARATLRLAVPSAVVAPKEEVATYAVGDAEGYLAEEKLKVDVINTDGSVAAVQAVASNSADIAPADAGAILAAREKGVPVKAIGGLVRNWPWRMAVQPGSEIRSPADLKGKKVGVISLASGSAIYARAYASDAGLDAAKDVDLLPVGVGAQALAALEDGKVDVLALFTQAYTTIENTGTDLRYLDNSDAFDGIRSLTYAVTEKTLKQKKDVLTRYLRASYKALLFSAVNPEAAMRDGYRAFPRLLTGKKADDRIADDTRTLEAWIKTAVPATGEPEDFKDWGAISDGEWDKTVAYTRTAGQITEDVPLPELWDGSLLTGANDFDPAAVIEKAKAAG</sequence>
<organism evidence="6 7">
    <name type="scientific">Streptomyces himastatinicus ATCC 53653</name>
    <dbReference type="NCBI Taxonomy" id="457427"/>
    <lineage>
        <taxon>Bacteria</taxon>
        <taxon>Bacillati</taxon>
        <taxon>Actinomycetota</taxon>
        <taxon>Actinomycetes</taxon>
        <taxon>Kitasatosporales</taxon>
        <taxon>Streptomycetaceae</taxon>
        <taxon>Streptomyces</taxon>
        <taxon>Streptomyces violaceusniger group</taxon>
    </lineage>
</organism>
<evidence type="ECO:0000256" key="3">
    <source>
        <dbReference type="ARBA" id="ARBA00022729"/>
    </source>
</evidence>
<dbReference type="Pfam" id="PF09084">
    <property type="entry name" value="NMT1"/>
    <property type="match status" value="1"/>
</dbReference>
<keyword evidence="3" id="KW-0732">Signal</keyword>
<feature type="domain" description="SsuA/THI5-like" evidence="5">
    <location>
        <begin position="172"/>
        <end position="384"/>
    </location>
</feature>
<feature type="compositionally biased region" description="Basic residues" evidence="4">
    <location>
        <begin position="99"/>
        <end position="115"/>
    </location>
</feature>
<evidence type="ECO:0000256" key="1">
    <source>
        <dbReference type="ARBA" id="ARBA00004418"/>
    </source>
</evidence>
<dbReference type="PANTHER" id="PTHR30024">
    <property type="entry name" value="ALIPHATIC SULFONATES-BINDING PROTEIN-RELATED"/>
    <property type="match status" value="1"/>
</dbReference>
<evidence type="ECO:0000256" key="4">
    <source>
        <dbReference type="SAM" id="MobiDB-lite"/>
    </source>
</evidence>
<proteinExistence type="inferred from homology"/>
<dbReference type="HOGENOM" id="CLU_028871_4_1_11"/>
<dbReference type="AlphaFoldDB" id="D9WL06"/>
<dbReference type="STRING" id="457427.SSOG_08995"/>
<comment type="subcellular location">
    <subcellularLocation>
        <location evidence="1">Periplasm</location>
    </subcellularLocation>
</comment>
<dbReference type="GO" id="GO:0016740">
    <property type="term" value="F:transferase activity"/>
    <property type="evidence" value="ECO:0007669"/>
    <property type="project" value="UniProtKB-KW"/>
</dbReference>
<feature type="region of interest" description="Disordered" evidence="4">
    <location>
        <begin position="1"/>
        <end position="115"/>
    </location>
</feature>
<dbReference type="Gene3D" id="3.40.190.10">
    <property type="entry name" value="Periplasmic binding protein-like II"/>
    <property type="match status" value="2"/>
</dbReference>
<dbReference type="InterPro" id="IPR015168">
    <property type="entry name" value="SsuA/THI5"/>
</dbReference>
<evidence type="ECO:0000256" key="2">
    <source>
        <dbReference type="ARBA" id="ARBA00010742"/>
    </source>
</evidence>
<accession>D9WL06</accession>
<reference evidence="6 7" key="1">
    <citation type="submission" date="2009-02" db="EMBL/GenBank/DDBJ databases">
        <title>Annotation of Streptomyces hygroscopicus strain ATCC 53653.</title>
        <authorList>
            <consortium name="The Broad Institute Genome Sequencing Platform"/>
            <consortium name="Broad Institute Microbial Sequencing Center"/>
            <person name="Fischbach M."/>
            <person name="Godfrey P."/>
            <person name="Ward D."/>
            <person name="Young S."/>
            <person name="Zeng Q."/>
            <person name="Koehrsen M."/>
            <person name="Alvarado L."/>
            <person name="Berlin A.M."/>
            <person name="Bochicchio J."/>
            <person name="Borenstein D."/>
            <person name="Chapman S.B."/>
            <person name="Chen Z."/>
            <person name="Engels R."/>
            <person name="Freedman E."/>
            <person name="Gellesch M."/>
            <person name="Goldberg J."/>
            <person name="Griggs A."/>
            <person name="Gujja S."/>
            <person name="Heilman E.R."/>
            <person name="Heiman D.I."/>
            <person name="Hepburn T.A."/>
            <person name="Howarth C."/>
            <person name="Jen D."/>
            <person name="Larson L."/>
            <person name="Lewis B."/>
            <person name="Mehta T."/>
            <person name="Park D."/>
            <person name="Pearson M."/>
            <person name="Richards J."/>
            <person name="Roberts A."/>
            <person name="Saif S."/>
            <person name="Shea T.D."/>
            <person name="Shenoy N."/>
            <person name="Sisk P."/>
            <person name="Stolte C."/>
            <person name="Sykes S.N."/>
            <person name="Thomson T."/>
            <person name="Walk T."/>
            <person name="White J."/>
            <person name="Yandava C."/>
            <person name="Straight P."/>
            <person name="Clardy J."/>
            <person name="Hung D."/>
            <person name="Kolter R."/>
            <person name="Mekalanos J."/>
            <person name="Walker S."/>
            <person name="Walsh C.T."/>
            <person name="Wieland-Brown L.C."/>
            <person name="Haas B."/>
            <person name="Nusbaum C."/>
            <person name="Birren B."/>
        </authorList>
    </citation>
    <scope>NUCLEOTIDE SEQUENCE [LARGE SCALE GENOMIC DNA]</scope>
    <source>
        <strain evidence="6 7">ATCC 53653</strain>
    </source>
</reference>
<gene>
    <name evidence="6" type="ORF">SSOG_08995</name>
</gene>
<dbReference type="PANTHER" id="PTHR30024:SF47">
    <property type="entry name" value="TAURINE-BINDING PERIPLASMIC PROTEIN"/>
    <property type="match status" value="1"/>
</dbReference>